<dbReference type="InterPro" id="IPR013968">
    <property type="entry name" value="PKS_KR"/>
</dbReference>
<dbReference type="CDD" id="cd08956">
    <property type="entry name" value="KR_3_FAS_SDR_x"/>
    <property type="match status" value="3"/>
</dbReference>
<dbReference type="Pfam" id="PF00501">
    <property type="entry name" value="AMP-binding"/>
    <property type="match status" value="1"/>
</dbReference>
<evidence type="ECO:0000256" key="2">
    <source>
        <dbReference type="ARBA" id="ARBA00022450"/>
    </source>
</evidence>
<gene>
    <name evidence="12" type="primary">vasA</name>
</gene>
<dbReference type="Gene3D" id="3.40.50.11460">
    <property type="match status" value="1"/>
</dbReference>
<dbReference type="SUPFAM" id="SSF56801">
    <property type="entry name" value="Acetyl-CoA synthetase-like"/>
    <property type="match status" value="1"/>
</dbReference>
<dbReference type="SMART" id="SM00825">
    <property type="entry name" value="PKS_KS"/>
    <property type="match status" value="2"/>
</dbReference>
<dbReference type="Pfam" id="PF22953">
    <property type="entry name" value="SpnB_Rossmann"/>
    <property type="match status" value="3"/>
</dbReference>
<feature type="region of interest" description="N-terminal hotdog fold" evidence="8">
    <location>
        <begin position="1937"/>
        <end position="2056"/>
    </location>
</feature>
<dbReference type="SUPFAM" id="SSF55048">
    <property type="entry name" value="Probable ACP-binding domain of malonyl-CoA ACP transacylase"/>
    <property type="match status" value="2"/>
</dbReference>
<dbReference type="InterPro" id="IPR050091">
    <property type="entry name" value="PKS_NRPS_Biosynth_Enz"/>
</dbReference>
<protein>
    <submittedName>
        <fullName evidence="12">Polyketide synthase</fullName>
    </submittedName>
</protein>
<dbReference type="Gene3D" id="3.30.70.3290">
    <property type="match status" value="2"/>
</dbReference>
<dbReference type="FunFam" id="3.40.366.10:FF:000002">
    <property type="entry name" value="Probable polyketide synthase 2"/>
    <property type="match status" value="2"/>
</dbReference>
<dbReference type="Pfam" id="PF00550">
    <property type="entry name" value="PP-binding"/>
    <property type="match status" value="3"/>
</dbReference>
<dbReference type="InterPro" id="IPR020807">
    <property type="entry name" value="PKS_DH"/>
</dbReference>
<dbReference type="SMART" id="SM00822">
    <property type="entry name" value="PKS_KR"/>
    <property type="match status" value="3"/>
</dbReference>
<dbReference type="Gene3D" id="3.40.366.10">
    <property type="entry name" value="Malonyl-Coenzyme A Acyl Carrier Protein, domain 2"/>
    <property type="match status" value="2"/>
</dbReference>
<dbReference type="PROSITE" id="PS00012">
    <property type="entry name" value="PHOSPHOPANTETHEINE"/>
    <property type="match status" value="2"/>
</dbReference>
<dbReference type="Pfam" id="PF02801">
    <property type="entry name" value="Ketoacyl-synt_C"/>
    <property type="match status" value="2"/>
</dbReference>
<evidence type="ECO:0000256" key="1">
    <source>
        <dbReference type="ARBA" id="ARBA00004792"/>
    </source>
</evidence>
<dbReference type="GO" id="GO:0004312">
    <property type="term" value="F:fatty acid synthase activity"/>
    <property type="evidence" value="ECO:0007669"/>
    <property type="project" value="TreeGrafter"/>
</dbReference>
<keyword evidence="4" id="KW-0808">Transferase</keyword>
<dbReference type="InterPro" id="IPR055123">
    <property type="entry name" value="SpnB-like_Rossmann"/>
</dbReference>
<feature type="region of interest" description="C-terminal hotdog fold" evidence="8">
    <location>
        <begin position="2069"/>
        <end position="2206"/>
    </location>
</feature>
<evidence type="ECO:0000256" key="6">
    <source>
        <dbReference type="ARBA" id="ARBA00023268"/>
    </source>
</evidence>
<dbReference type="Pfam" id="PF21089">
    <property type="entry name" value="PKS_DH_N"/>
    <property type="match status" value="2"/>
</dbReference>
<dbReference type="InterPro" id="IPR016036">
    <property type="entry name" value="Malonyl_transacylase_ACP-bd"/>
</dbReference>
<dbReference type="FunFam" id="3.40.47.10:FF:000019">
    <property type="entry name" value="Polyketide synthase type I"/>
    <property type="match status" value="2"/>
</dbReference>
<dbReference type="Gene3D" id="1.10.1200.10">
    <property type="entry name" value="ACP-like"/>
    <property type="match status" value="3"/>
</dbReference>
<dbReference type="InterPro" id="IPR045851">
    <property type="entry name" value="AMP-bd_C_sf"/>
</dbReference>
<dbReference type="CDD" id="cd00833">
    <property type="entry name" value="PKS"/>
    <property type="match status" value="2"/>
</dbReference>
<dbReference type="InterPro" id="IPR049900">
    <property type="entry name" value="PKS_mFAS_DH"/>
</dbReference>
<dbReference type="Gene3D" id="3.30.300.30">
    <property type="match status" value="1"/>
</dbReference>
<organism evidence="12">
    <name type="scientific">Verrucosispora sp</name>
    <dbReference type="NCBI Taxonomy" id="1871626"/>
    <lineage>
        <taxon>Bacteria</taxon>
        <taxon>Bacillati</taxon>
        <taxon>Actinomycetota</taxon>
        <taxon>Actinomycetes</taxon>
        <taxon>Micromonosporales</taxon>
        <taxon>Micromonosporaceae</taxon>
        <taxon>Micromonospora</taxon>
    </lineage>
</organism>
<keyword evidence="6" id="KW-0511">Multifunctional enzyme</keyword>
<evidence type="ECO:0000259" key="10">
    <source>
        <dbReference type="PROSITE" id="PS52004"/>
    </source>
</evidence>
<dbReference type="InterPro" id="IPR025110">
    <property type="entry name" value="AMP-bd_C"/>
</dbReference>
<dbReference type="SUPFAM" id="SSF51735">
    <property type="entry name" value="NAD(P)-binding Rossmann-fold domains"/>
    <property type="match status" value="6"/>
</dbReference>
<dbReference type="SUPFAM" id="SSF52151">
    <property type="entry name" value="FabD/lysophospholipase-like"/>
    <property type="match status" value="2"/>
</dbReference>
<dbReference type="Pfam" id="PF13193">
    <property type="entry name" value="AMP-binding_C"/>
    <property type="match status" value="1"/>
</dbReference>
<feature type="active site" description="Proton donor; for dehydratase activity" evidence="8">
    <location>
        <position position="3818"/>
    </location>
</feature>
<dbReference type="InterPro" id="IPR020845">
    <property type="entry name" value="AMP-binding_CS"/>
</dbReference>
<dbReference type="FunFam" id="1.10.1200.10:FF:000007">
    <property type="entry name" value="Probable polyketide synthase pks17"/>
    <property type="match status" value="2"/>
</dbReference>
<dbReference type="SMART" id="SM00823">
    <property type="entry name" value="PKS_PP"/>
    <property type="match status" value="3"/>
</dbReference>
<feature type="domain" description="PKS/mFAS DH" evidence="11">
    <location>
        <begin position="1937"/>
        <end position="2206"/>
    </location>
</feature>
<dbReference type="InterPro" id="IPR020806">
    <property type="entry name" value="PKS_PP-bd"/>
</dbReference>
<accession>A0A894JSU9</accession>
<evidence type="ECO:0000256" key="3">
    <source>
        <dbReference type="ARBA" id="ARBA00022553"/>
    </source>
</evidence>
<evidence type="ECO:0000256" key="4">
    <source>
        <dbReference type="ARBA" id="ARBA00022679"/>
    </source>
</evidence>
<feature type="active site" description="Proton donor; for dehydratase activity" evidence="8">
    <location>
        <position position="2128"/>
    </location>
</feature>
<dbReference type="Pfam" id="PF08659">
    <property type="entry name" value="KR"/>
    <property type="match status" value="3"/>
</dbReference>
<evidence type="ECO:0000259" key="11">
    <source>
        <dbReference type="PROSITE" id="PS52019"/>
    </source>
</evidence>
<dbReference type="InterPro" id="IPR014030">
    <property type="entry name" value="Ketoacyl_synth_N"/>
</dbReference>
<dbReference type="PANTHER" id="PTHR43775:SF51">
    <property type="entry name" value="INACTIVE PHENOLPHTHIOCEROL SYNTHESIS POLYKETIDE SYNTHASE TYPE I PKS1-RELATED"/>
    <property type="match status" value="1"/>
</dbReference>
<dbReference type="PANTHER" id="PTHR43775">
    <property type="entry name" value="FATTY ACID SYNTHASE"/>
    <property type="match status" value="1"/>
</dbReference>
<dbReference type="InterPro" id="IPR014043">
    <property type="entry name" value="Acyl_transferase_dom"/>
</dbReference>
<dbReference type="SMART" id="SM00827">
    <property type="entry name" value="PKS_AT"/>
    <property type="match status" value="2"/>
</dbReference>
<dbReference type="SMART" id="SM01294">
    <property type="entry name" value="PKS_PP_betabranch"/>
    <property type="match status" value="1"/>
</dbReference>
<keyword evidence="7" id="KW-0012">Acyltransferase</keyword>
<evidence type="ECO:0000256" key="7">
    <source>
        <dbReference type="ARBA" id="ARBA00023315"/>
    </source>
</evidence>
<dbReference type="Pfam" id="PF22336">
    <property type="entry name" value="RhiE-like_linker"/>
    <property type="match status" value="2"/>
</dbReference>
<dbReference type="Gene3D" id="3.40.50.720">
    <property type="entry name" value="NAD(P)-binding Rossmann-like Domain"/>
    <property type="match status" value="4"/>
</dbReference>
<dbReference type="SUPFAM" id="SSF47336">
    <property type="entry name" value="ACP-like"/>
    <property type="match status" value="3"/>
</dbReference>
<dbReference type="PROSITE" id="PS52004">
    <property type="entry name" value="KS3_2"/>
    <property type="match status" value="2"/>
</dbReference>
<dbReference type="SMART" id="SM00826">
    <property type="entry name" value="PKS_DH"/>
    <property type="match status" value="2"/>
</dbReference>
<dbReference type="Gene3D" id="3.40.47.10">
    <property type="match status" value="2"/>
</dbReference>
<dbReference type="InterPro" id="IPR049551">
    <property type="entry name" value="PKS_DH_C"/>
</dbReference>
<keyword evidence="5" id="KW-0677">Repeat</keyword>
<sequence length="4483" mass="468941">MLRTELIRPLHDLLRTQAETFGDKIAFRDDRRSVSYAELHARTGRIAGHLAQMRLQRGDRAAMLLGNCVELVESYFAITRTSAIGVPINPRVTETELAYLIEDSGARVIITDPAHVGMLAALRAARPDLRVVVTAPEGAIAGAVSFDTLATTTPALPPRDDLGLDDIAWMLYTSGTTGRPKGVLSTQRNCLWSVAACYVPIPGLTAEDRVLWPLPLFHSLSHIACVLGVTAVGATARILDGYSAEEVLRVLGEEDSTFLAGVPTVYHHLVQAGRRTGFRAPSLRMCLVGGAVTTAALRQAFEETFGAPLIDAYGSTETCGSITINWPTGARVEGSCGLPVPGLGVRVVDPTTGVDVPAGDEGEVWVRGPSVMVGYHNQPEATAEALRDGWYRTGDLARRDDAGYFTITGRIKELIIRGGENIHPGEVEEVLRRMPGVADVAVAGKPHEVLGEVPVAFLVPGPEGFDPAELIAQCRDRLSYFKVPEELYEIDRIPRTASGKITRHALLHRPARLRAASSAHFESLFRLDWIPQPSVPPVAARIDGWAVAGADPLGLAAVLTAGGVTVETFRDLDALRRAVADGAAAPEALLLSTGRGLRSAGSLADEAGAAAATITETLDAALADEHLTGTLLVVATRGAVLTATGDHRLTDLSQAAVWGAVRTVQARHPDRITIVDLDLGDVSAAALPTSVGTGESQLAIRDGITLLPRLCRVTPPLDTAAVQFVDPAATVLITGAESPVAVEVARHLVTAHGARRLLLTSRHGTAAPRAAGLAAELTGLGAEVELHACEVRDQAAVRRLVGRQRHPVRAIFHTEPDTAGTVTLDAVARDLDLVAFVLLTSTTGVLGGPEAGPAAFACALAEQRAAHGLPGLALSLGPWDADGGPDTLSTIEALAMLDAAGTTGAVTPVAMRLGPATLGTVPVPAPLRALIDLPAAAMTPDDALVASLRDRLAQMGEAQQREYVRAIVAEEVVGLTGVADASGRRSFKDLGFTSLDAVRLRSRLTARTGLRLPTVLAFDHPNVDAVTTYLLGLVLGVPERSVEVSSGGGVVDEPIAIVGMACRFPGGVVSPEGLWEVVVGGGEVVSDFPVDRGWDVEGLFDPDPGAVGRSYVRRGGFLEDVAGFDAGFFGISPREALAMDPQQRLLLEVCWEVFERAGIDPTSVRGRNIAVFTGLMYHDYASGVGRVPADVDGFLGVGNAGSVASGRIAYVLGLEGPAVTVDTACSSSLVALHLAVQSLRRGECEMALAGGVAVMATPASFIEFSRQGALSPDSRIKAFADEADGTAWSEGVGVLLVERLSDARRRGHRVLGVVRGSAVNQDGASNGLTAPNGPSQERVVRQALVAAGVGASEVDVVEAHGTGTTLGDPIEASALLSVYGRDRGGAGPLWLGSVKSNLGHTQAAAGVAGVMKMVLAFEHELLPRSLHAQNPSSHVDWSAGGVRLLDVDRAWPVGDRVRRAGVSSFGVSGTNAHVIVEEPPREVAAGVVVPEGVVVPLVLSARDDGALREVASRLVEVVRSGGSLLEVGWSLAAGRAALERRVVVVAGSVQEAVAGLEEVASGRVVPVGGGGGGGGGRSVFVFPGQGAQWAGMGVELAAVSPVFRERLAECAVALSEFVDWSLWEVLEGVAGAPPLDRVDVVQPVSFAVMVSLAAVWESLGVVPDVVVGHSQGEIAAACVAGVLSLRDAARLVVLRSRLIGQRLAGGGAMASLGVSAAQVPLSGGLQIAAVNAARSVVVAGPPEAVDAVLDWAQRTGVRGRRIAVDYASHSDQVDTIREQLTEALAGLQTRPPRVAWFSTVDVDWVTSAPGEDYWFRNLRQSVRFTDAIHALAASGHTTFVEVSSHPVLTSHIETVLDEFPGGTVVGSLHRDQPDMRQILTGSGRIWATGTNVRWTAVFPTGVNTIDLPTYPFQHQRYWLTHTSTGDLTSTGLTTIEHPLLTARLDLADTDTDTTILTGRISTTTHPWLTDHRVNDTTLLPGTALIDMLADVGGRLGAPEIEELVISTPLTLAAGAAVDLQVRVTSDRQVEVYSRPGPDHRWTRHATGVLTDRARPASTADLTAWPPPGAEPLEVAGLYERLTVAYGPAFHAVEAAWRTPGTVYAELRLPEAAAGIGTEQYVLHPVLLDAALHPLADSGFFPDPDTPRLAFSWAGVRVHAAGARVLRVRVTATGADTVSITAADATGQPVLDVDQLVVRPVDLGRLAAVASTGGLYEVTWIEVPSGDTAPEWARYEDARTGDVPPVVLFRAPRATEGLTVPDRVHEVGLAVLAAIQDWLGDARWADSALVVAIDVDDLAHHAVRGLVRTAQSENPGRIRLLELPDDDEAGLLLGIAAPEDEPHVAVRDGRLRAPRLTAVPVPAPTDPSPLAGGTVLVTGATGGLGRLVTDHLIDAHGVAELVLVARSGVPDARLAEIAGRGVRVRGIAADVADRPVMAGLVTELADRLVGVVHVAGALDDGLVQDLTPGKWHAALRPKADAGWHLHELTAELRLAAFVLYSSVSGTFGGAGQGNYAAGNAFLDGLAAYRRQLGLPAVSLAWGLWDEEAGMGGRLGEADRARFARGGTRALSAADGLALFDAALVADRPALVPISLDLAAVRAAREIPAMLRGLVPAPVRRAVAATTEAEFSPARRFARMTGAERAVALLDLVRTNTAGVLGHAGAGAVDAHRAFKDIGMDSLTSVELRNRLAEATGLRLPAALVFNYPTPQSLADHLSAEIAGVPERSVEVSSGGGVVDEPIAIVGMACRFPGGVVSPEGLWEVVVGGGEVVSDFPVDRGWDVEGLFDPDPGAVGRSYVRRGGFLEDVAGFDAGFFGISPREALAMDPQQRLLLEVCWEVFERAGIDPTSVRGAPVGAFIGTHGQDYGTRGGGDADEGYLIIGRAASVMSGRIAYELGLEGPAVTVDTACSSSLVALHLAVQSLRRGECDLALAGAASIMSSPNGLVGFSRQRGLSTDGRCKPFSEDADGFGMSEGVGVLLVERLSDARRRGHRVLGVVRGSAVNQDGASNGLTAPNGPSQERVVRQALVAAGVGASEVDVVEAHGTGTTLGDPIEASALLSVYGRDRGGAGPLWLGSVKSNLGHTQAAAGVAGVMKMVLAFEHELLPRSLHAQNPSSHVDWSAGGVRLLDVDRAWPVGDRVRRAGVSSFGVSGTNAHVIVEEPPREVAAGVVVPEGVVVPLVLSARDDGALREVASRLVEVVRSGGSLLEVGWSLAAGRAALERRVVVVAGSVQEAVAGLEEVASGRVVPVGGGGGGGGGRSVFVFPGQGAQWAGMGVELAAVSPVFRERLAECAVALSEFVDWSLWEVLEGVAGAPPLDRVDVVQPVSFAVMVSLAAVWESLGVVPDVVVGHSQGEIAAACVAGVLSLRDAARLVVLRSRLIGQRLAGGGAMASLGVSAAQVPLSGGLQIAAVNAARSVVVAGPPEAVDAVLDWAQRTGVRGRRIAVDYASHSDQVDTIREQLTEALAGLQTRPPRVAWFSTVDVDWVTSAPGEDYWFRNLRQSVRFTDAIHALAASGHTTFVEVSSHPVLTSHIETVLDEFPGGTVVGSLHRDQPDMRQILTGSGRIWATGTNVRWTAVFPTGVNTIDLPTYPFQHQRYWLTHTSTGDLTSTGLTTIEHPLLTARLDLADTDTDTTILTGRISTTTHPWLTDHRVNDTTLLPGTALIDMLLHAGAETGCDTLDELLTEAPLPLRPERAVVVQVSVGPADADGRRTAVLHSRPETGGSWVRHVSGILAPGSPAVPAAQDSWPPAGARPVDVTGFYDELADRGYAYGPAFQAVRAAWILDGEIFAEVALAAEQRDEAPGYGVHPALLDAALQVTNLGDLPQPRPGETLLPFAWTGVALHATGATTARVRATASPTGEISLRMTDPAGDPVLSVAGMTLRAAPAVAFDTDHGLPPDALFGLHWVPAAPTGPGVPAAVDVLDLTGESPDIDPAIRARRLTARFLRWLAARGEGAPVGVVRCRDTDTDPAAGALAGLVRSAQTEDPGRLVLVDDDESWTGEHAATVITLGEPHLRLRDGEFAVPRLVRAETSTDPTAGRPLDPEGTVLVTGGTGTLGGLLARHLVTRHGVRRLILAGRRGPAAPGVAALTAELTALGAEVRVVAADVADRSRLAALLAEVPPAHPLTAVVHAAGTLDDALVANLDEARLDTVLRPKADAAWHLHELTAGLDLAAFVLFSSGAGLLGGAGQGNYAAANAFLDALATHRRERGLPALSLAWGLWADSSELTGRLGENDLRRSRESGTLPLTAAEALAIFDAALGRSEPVLLASRLDTAVLRRLADTGELPPLLRGLVRRPARVVASSPMDSGGLTDRLAALEPPRRYEEVLDLVRRTAATVLGHTTGSGIPAEQPFKDVGFDSLTAVELRNRLALATGVRLPATFVFDYPSPVAVARDLLQRMGLDRSAAGLVEEQLDRLAALLGGTELDETDRTAIGARLRQLTADWNSPPDERAVDLAAASDEEIFDLVDSELGVR</sequence>
<evidence type="ECO:0000259" key="9">
    <source>
        <dbReference type="PROSITE" id="PS50075"/>
    </source>
</evidence>
<dbReference type="EMBL" id="MT227162">
    <property type="protein sequence ID" value="QRV62341.1"/>
    <property type="molecule type" value="Genomic_DNA"/>
</dbReference>
<dbReference type="PROSITE" id="PS00455">
    <property type="entry name" value="AMP_BINDING"/>
    <property type="match status" value="1"/>
</dbReference>
<proteinExistence type="predicted"/>
<feature type="domain" description="Ketosynthase family 3 (KS3)" evidence="10">
    <location>
        <begin position="1052"/>
        <end position="1478"/>
    </location>
</feature>
<dbReference type="InterPro" id="IPR016039">
    <property type="entry name" value="Thiolase-like"/>
</dbReference>
<dbReference type="Pfam" id="PF14765">
    <property type="entry name" value="PS-DH"/>
    <property type="match status" value="2"/>
</dbReference>
<feature type="domain" description="Carrier" evidence="9">
    <location>
        <begin position="2645"/>
        <end position="2720"/>
    </location>
</feature>
<dbReference type="Gene3D" id="3.40.50.12780">
    <property type="entry name" value="N-terminal domain of ligase-like"/>
    <property type="match status" value="1"/>
</dbReference>
<dbReference type="InterPro" id="IPR006162">
    <property type="entry name" value="Ppantetheine_attach_site"/>
</dbReference>
<dbReference type="InterPro" id="IPR014031">
    <property type="entry name" value="Ketoacyl_synth_C"/>
</dbReference>
<feature type="active site" description="Proton acceptor; for dehydratase activity" evidence="8">
    <location>
        <position position="3655"/>
    </location>
</feature>
<dbReference type="InterPro" id="IPR042104">
    <property type="entry name" value="PKS_dehydratase_sf"/>
</dbReference>
<dbReference type="Pfam" id="PF00698">
    <property type="entry name" value="Acyl_transf_1"/>
    <property type="match status" value="2"/>
</dbReference>
<feature type="region of interest" description="C-terminal hotdog fold" evidence="8">
    <location>
        <begin position="3757"/>
        <end position="3897"/>
    </location>
</feature>
<evidence type="ECO:0000256" key="8">
    <source>
        <dbReference type="PROSITE-ProRule" id="PRU01363"/>
    </source>
</evidence>
<feature type="domain" description="Carrier" evidence="9">
    <location>
        <begin position="959"/>
        <end position="1034"/>
    </location>
</feature>
<dbReference type="GO" id="GO:0004315">
    <property type="term" value="F:3-oxoacyl-[acyl-carrier-protein] synthase activity"/>
    <property type="evidence" value="ECO:0007669"/>
    <property type="project" value="InterPro"/>
</dbReference>
<keyword evidence="3" id="KW-0597">Phosphoprotein</keyword>
<name>A0A894JSU9_9ACTN</name>
<dbReference type="Pfam" id="PF00109">
    <property type="entry name" value="ketoacyl-synt"/>
    <property type="match status" value="2"/>
</dbReference>
<dbReference type="InterPro" id="IPR054514">
    <property type="entry name" value="RhiE-like_linker"/>
</dbReference>
<dbReference type="GO" id="GO:0031177">
    <property type="term" value="F:phosphopantetheine binding"/>
    <property type="evidence" value="ECO:0007669"/>
    <property type="project" value="InterPro"/>
</dbReference>
<dbReference type="PROSITE" id="PS52019">
    <property type="entry name" value="PKS_MFAS_DH"/>
    <property type="match status" value="2"/>
</dbReference>
<reference evidence="12" key="1">
    <citation type="submission" date="2020-03" db="EMBL/GenBank/DDBJ databases">
        <title>Three new polyketides from vasR2 gene over-expressed mutant strain of Verrucosispora sp. NS0172.</title>
        <authorList>
            <person name="Dai L."/>
            <person name="Li W."/>
            <person name="Wang H."/>
            <person name="Lu C."/>
        </authorList>
    </citation>
    <scope>NUCLEOTIDE SEQUENCE</scope>
    <source>
        <strain evidence="12">NS0172</strain>
    </source>
</reference>
<dbReference type="InterPro" id="IPR000873">
    <property type="entry name" value="AMP-dep_synth/lig_dom"/>
</dbReference>
<evidence type="ECO:0000256" key="5">
    <source>
        <dbReference type="ARBA" id="ARBA00022737"/>
    </source>
</evidence>
<dbReference type="InterPro" id="IPR036736">
    <property type="entry name" value="ACP-like_sf"/>
</dbReference>
<dbReference type="InterPro" id="IPR018201">
    <property type="entry name" value="Ketoacyl_synth_AS"/>
</dbReference>
<feature type="domain" description="Carrier" evidence="9">
    <location>
        <begin position="4333"/>
        <end position="4408"/>
    </location>
</feature>
<dbReference type="InterPro" id="IPR009081">
    <property type="entry name" value="PP-bd_ACP"/>
</dbReference>
<feature type="domain" description="Ketosynthase family 3 (KS3)" evidence="10">
    <location>
        <begin position="2738"/>
        <end position="3162"/>
    </location>
</feature>
<dbReference type="InterPro" id="IPR016035">
    <property type="entry name" value="Acyl_Trfase/lysoPLipase"/>
</dbReference>
<dbReference type="SUPFAM" id="SSF53901">
    <property type="entry name" value="Thiolase-like"/>
    <property type="match status" value="2"/>
</dbReference>
<dbReference type="PROSITE" id="PS50075">
    <property type="entry name" value="CARRIER"/>
    <property type="match status" value="3"/>
</dbReference>
<dbReference type="InterPro" id="IPR001227">
    <property type="entry name" value="Ac_transferase_dom_sf"/>
</dbReference>
<feature type="region of interest" description="N-terminal hotdog fold" evidence="8">
    <location>
        <begin position="3621"/>
        <end position="3745"/>
    </location>
</feature>
<dbReference type="InterPro" id="IPR036291">
    <property type="entry name" value="NAD(P)-bd_dom_sf"/>
</dbReference>
<dbReference type="PROSITE" id="PS00606">
    <property type="entry name" value="KS3_1"/>
    <property type="match status" value="2"/>
</dbReference>
<dbReference type="InterPro" id="IPR042099">
    <property type="entry name" value="ANL_N_sf"/>
</dbReference>
<dbReference type="Gene3D" id="3.10.129.110">
    <property type="entry name" value="Polyketide synthase dehydratase"/>
    <property type="match status" value="2"/>
</dbReference>
<dbReference type="InterPro" id="IPR049552">
    <property type="entry name" value="PKS_DH_N"/>
</dbReference>
<keyword evidence="2" id="KW-0596">Phosphopantetheine</keyword>
<dbReference type="InterPro" id="IPR020841">
    <property type="entry name" value="PKS_Beta-ketoAc_synthase_dom"/>
</dbReference>
<feature type="active site" description="Proton acceptor; for dehydratase activity" evidence="8">
    <location>
        <position position="1971"/>
    </location>
</feature>
<dbReference type="InterPro" id="IPR057326">
    <property type="entry name" value="KR_dom"/>
</dbReference>
<evidence type="ECO:0000313" key="12">
    <source>
        <dbReference type="EMBL" id="QRV62341.1"/>
    </source>
</evidence>
<dbReference type="GO" id="GO:0006633">
    <property type="term" value="P:fatty acid biosynthetic process"/>
    <property type="evidence" value="ECO:0007669"/>
    <property type="project" value="InterPro"/>
</dbReference>
<comment type="pathway">
    <text evidence="1">Antibiotic biosynthesis.</text>
</comment>
<feature type="domain" description="PKS/mFAS DH" evidence="11">
    <location>
        <begin position="3621"/>
        <end position="3897"/>
    </location>
</feature>